<evidence type="ECO:0000313" key="6">
    <source>
        <dbReference type="Proteomes" id="UP001309876"/>
    </source>
</evidence>
<feature type="compositionally biased region" description="Basic and acidic residues" evidence="4">
    <location>
        <begin position="16"/>
        <end position="25"/>
    </location>
</feature>
<feature type="region of interest" description="Disordered" evidence="4">
    <location>
        <begin position="169"/>
        <end position="195"/>
    </location>
</feature>
<accession>A0AAN7T6U9</accession>
<evidence type="ECO:0000256" key="4">
    <source>
        <dbReference type="SAM" id="MobiDB-lite"/>
    </source>
</evidence>
<dbReference type="EMBL" id="JAVRRJ010000001">
    <property type="protein sequence ID" value="KAK5091573.1"/>
    <property type="molecule type" value="Genomic_DNA"/>
</dbReference>
<feature type="compositionally biased region" description="Polar residues" evidence="4">
    <location>
        <begin position="220"/>
        <end position="244"/>
    </location>
</feature>
<dbReference type="GO" id="GO:0000294">
    <property type="term" value="P:nuclear-transcribed mRNA catabolic process, RNase MRP-dependent"/>
    <property type="evidence" value="ECO:0007669"/>
    <property type="project" value="TreeGrafter"/>
</dbReference>
<dbReference type="InterPro" id="IPR020241">
    <property type="entry name" value="RNase_P/MRP_Pop7_fungi"/>
</dbReference>
<keyword evidence="6" id="KW-1185">Reference proteome</keyword>
<name>A0AAN7T6U9_9EURO</name>
<feature type="region of interest" description="Disordered" evidence="4">
    <location>
        <begin position="220"/>
        <end position="272"/>
    </location>
</feature>
<comment type="caution">
    <text evidence="5">The sequence shown here is derived from an EMBL/GenBank/DDBJ whole genome shotgun (WGS) entry which is preliminary data.</text>
</comment>
<feature type="compositionally biased region" description="Acidic residues" evidence="4">
    <location>
        <begin position="170"/>
        <end position="194"/>
    </location>
</feature>
<protein>
    <submittedName>
        <fullName evidence="5">Uncharacterized protein</fullName>
    </submittedName>
</protein>
<dbReference type="GO" id="GO:0001682">
    <property type="term" value="P:tRNA 5'-leader removal"/>
    <property type="evidence" value="ECO:0007669"/>
    <property type="project" value="InterPro"/>
</dbReference>
<evidence type="ECO:0000256" key="1">
    <source>
        <dbReference type="ARBA" id="ARBA00004123"/>
    </source>
</evidence>
<dbReference type="GO" id="GO:0006364">
    <property type="term" value="P:rRNA processing"/>
    <property type="evidence" value="ECO:0007669"/>
    <property type="project" value="TreeGrafter"/>
</dbReference>
<dbReference type="GO" id="GO:0000171">
    <property type="term" value="F:ribonuclease MRP activity"/>
    <property type="evidence" value="ECO:0007669"/>
    <property type="project" value="TreeGrafter"/>
</dbReference>
<reference evidence="5 6" key="1">
    <citation type="submission" date="2023-08" db="EMBL/GenBank/DDBJ databases">
        <title>Black Yeasts Isolated from many extreme environments.</title>
        <authorList>
            <person name="Coleine C."/>
            <person name="Stajich J.E."/>
            <person name="Selbmann L."/>
        </authorList>
    </citation>
    <scope>NUCLEOTIDE SEQUENCE [LARGE SCALE GENOMIC DNA]</scope>
    <source>
        <strain evidence="5 6">CCFEE 5910</strain>
    </source>
</reference>
<evidence type="ECO:0000256" key="3">
    <source>
        <dbReference type="ARBA" id="ARBA00023242"/>
    </source>
</evidence>
<feature type="compositionally biased region" description="Polar residues" evidence="4">
    <location>
        <begin position="1"/>
        <end position="11"/>
    </location>
</feature>
<dbReference type="InterPro" id="IPR036882">
    <property type="entry name" value="Alba-like_dom_sf"/>
</dbReference>
<dbReference type="GO" id="GO:0005655">
    <property type="term" value="C:nucleolar ribonuclease P complex"/>
    <property type="evidence" value="ECO:0007669"/>
    <property type="project" value="InterPro"/>
</dbReference>
<sequence length="287" mass="32239">MRRLESGQTDVSGELRNLKHEEKQNKQLPKLPANTTINRRPINHASIASPFAGSKVQKVVYISRKTPVMSAVKRVKKFLREIEKRAMQSQGVDNVLGNGGRASRGEDRELHRRLDDVSEKLRRDAEEVLVKASGRAMEQALRIAEWFRNREEEISTKVDVRTGSVSVVDDIVEKDENEDTEAEAADNTDDEESPEVAAAMTVLDGGDTTMELLRNLENDVTGSAQDQNKNLARTDDQPSNNPGQSSTSEKPKSRRRKRKRAQYGPDDVPEARLRWVKTVEVAISLRA</sequence>
<evidence type="ECO:0000313" key="5">
    <source>
        <dbReference type="EMBL" id="KAK5091573.1"/>
    </source>
</evidence>
<evidence type="ECO:0000256" key="2">
    <source>
        <dbReference type="ARBA" id="ARBA00022694"/>
    </source>
</evidence>
<gene>
    <name evidence="5" type="ORF">LTR05_001758</name>
</gene>
<dbReference type="Pfam" id="PF12328">
    <property type="entry name" value="Rpp20"/>
    <property type="match status" value="1"/>
</dbReference>
<dbReference type="GO" id="GO:0034965">
    <property type="term" value="P:intronic box C/D snoRNA processing"/>
    <property type="evidence" value="ECO:0007669"/>
    <property type="project" value="TreeGrafter"/>
</dbReference>
<organism evidence="5 6">
    <name type="scientific">Lithohypha guttulata</name>
    <dbReference type="NCBI Taxonomy" id="1690604"/>
    <lineage>
        <taxon>Eukaryota</taxon>
        <taxon>Fungi</taxon>
        <taxon>Dikarya</taxon>
        <taxon>Ascomycota</taxon>
        <taxon>Pezizomycotina</taxon>
        <taxon>Eurotiomycetes</taxon>
        <taxon>Chaetothyriomycetidae</taxon>
        <taxon>Chaetothyriales</taxon>
        <taxon>Trichomeriaceae</taxon>
        <taxon>Lithohypha</taxon>
    </lineage>
</organism>
<keyword evidence="3" id="KW-0539">Nucleus</keyword>
<comment type="subcellular location">
    <subcellularLocation>
        <location evidence="1">Nucleus</location>
    </subcellularLocation>
</comment>
<proteinExistence type="predicted"/>
<dbReference type="InterPro" id="IPR014612">
    <property type="entry name" value="Pop7/Rpp20"/>
</dbReference>
<dbReference type="AlphaFoldDB" id="A0AAN7T6U9"/>
<feature type="compositionally biased region" description="Basic residues" evidence="4">
    <location>
        <begin position="252"/>
        <end position="261"/>
    </location>
</feature>
<dbReference type="GO" id="GO:0004526">
    <property type="term" value="F:ribonuclease P activity"/>
    <property type="evidence" value="ECO:0007669"/>
    <property type="project" value="TreeGrafter"/>
</dbReference>
<dbReference type="SUPFAM" id="SSF82704">
    <property type="entry name" value="AlbA-like"/>
    <property type="match status" value="1"/>
</dbReference>
<dbReference type="GO" id="GO:0003723">
    <property type="term" value="F:RNA binding"/>
    <property type="evidence" value="ECO:0007669"/>
    <property type="project" value="TreeGrafter"/>
</dbReference>
<dbReference type="PANTHER" id="PTHR28256:SF1">
    <property type="entry name" value="RIBONUCLEASES P_MRP PROTEIN SUBUNIT POP7"/>
    <property type="match status" value="1"/>
</dbReference>
<feature type="region of interest" description="Disordered" evidence="4">
    <location>
        <begin position="92"/>
        <end position="111"/>
    </location>
</feature>
<dbReference type="GO" id="GO:0000172">
    <property type="term" value="C:ribonuclease MRP complex"/>
    <property type="evidence" value="ECO:0007669"/>
    <property type="project" value="InterPro"/>
</dbReference>
<dbReference type="Gene3D" id="3.30.110.20">
    <property type="entry name" value="Alba-like domain"/>
    <property type="match status" value="1"/>
</dbReference>
<dbReference type="PANTHER" id="PTHR28256">
    <property type="entry name" value="RIBONUCLEASES P/MRP PROTEIN SUBUNIT POP7"/>
    <property type="match status" value="1"/>
</dbReference>
<keyword evidence="2" id="KW-0819">tRNA processing</keyword>
<dbReference type="Proteomes" id="UP001309876">
    <property type="component" value="Unassembled WGS sequence"/>
</dbReference>
<feature type="region of interest" description="Disordered" evidence="4">
    <location>
        <begin position="1"/>
        <end position="37"/>
    </location>
</feature>